<evidence type="ECO:0000313" key="1">
    <source>
        <dbReference type="EMBL" id="KAF8404970.1"/>
    </source>
</evidence>
<sequence>MSCEWKELFGTQVPKLQFKGCGDGMKGREMGWGRLWLVGKGMQMVVASKGMQMQKVVAGKEMQKVVAGKGMQKIVTRQ</sequence>
<name>A0A834ZFY9_TETSI</name>
<evidence type="ECO:0000313" key="2">
    <source>
        <dbReference type="Proteomes" id="UP000655225"/>
    </source>
</evidence>
<organism evidence="1 2">
    <name type="scientific">Tetracentron sinense</name>
    <name type="common">Spur-leaf</name>
    <dbReference type="NCBI Taxonomy" id="13715"/>
    <lineage>
        <taxon>Eukaryota</taxon>
        <taxon>Viridiplantae</taxon>
        <taxon>Streptophyta</taxon>
        <taxon>Embryophyta</taxon>
        <taxon>Tracheophyta</taxon>
        <taxon>Spermatophyta</taxon>
        <taxon>Magnoliopsida</taxon>
        <taxon>Trochodendrales</taxon>
        <taxon>Trochodendraceae</taxon>
        <taxon>Tetracentron</taxon>
    </lineage>
</organism>
<dbReference type="AlphaFoldDB" id="A0A834ZFY9"/>
<comment type="caution">
    <text evidence="1">The sequence shown here is derived from an EMBL/GenBank/DDBJ whole genome shotgun (WGS) entry which is preliminary data.</text>
</comment>
<gene>
    <name evidence="1" type="ORF">HHK36_009865</name>
</gene>
<keyword evidence="2" id="KW-1185">Reference proteome</keyword>
<dbReference type="EMBL" id="JABCRI010000006">
    <property type="protein sequence ID" value="KAF8404970.1"/>
    <property type="molecule type" value="Genomic_DNA"/>
</dbReference>
<reference evidence="1 2" key="1">
    <citation type="submission" date="2020-04" db="EMBL/GenBank/DDBJ databases">
        <title>Plant Genome Project.</title>
        <authorList>
            <person name="Zhang R.-G."/>
        </authorList>
    </citation>
    <scope>NUCLEOTIDE SEQUENCE [LARGE SCALE GENOMIC DNA]</scope>
    <source>
        <strain evidence="1">YNK0</strain>
        <tissue evidence="1">Leaf</tissue>
    </source>
</reference>
<proteinExistence type="predicted"/>
<dbReference type="Proteomes" id="UP000655225">
    <property type="component" value="Unassembled WGS sequence"/>
</dbReference>
<protein>
    <submittedName>
        <fullName evidence="1">Uncharacterized protein</fullName>
    </submittedName>
</protein>
<accession>A0A834ZFY9</accession>